<proteinExistence type="predicted"/>
<dbReference type="EMBL" id="CADIJO010000039">
    <property type="protein sequence ID" value="CAB3742099.1"/>
    <property type="molecule type" value="Genomic_DNA"/>
</dbReference>
<dbReference type="SUPFAM" id="SSF81301">
    <property type="entry name" value="Nucleotidyltransferase"/>
    <property type="match status" value="1"/>
</dbReference>
<dbReference type="InterPro" id="IPR001845">
    <property type="entry name" value="HTH_ArsR_DNA-bd_dom"/>
</dbReference>
<gene>
    <name evidence="2" type="ORF">LMG3458_05923</name>
</gene>
<dbReference type="PROSITE" id="PS50987">
    <property type="entry name" value="HTH_ARSR_2"/>
    <property type="match status" value="1"/>
</dbReference>
<dbReference type="CDD" id="cd00090">
    <property type="entry name" value="HTH_ARSR"/>
    <property type="match status" value="1"/>
</dbReference>
<dbReference type="Gene3D" id="1.10.10.10">
    <property type="entry name" value="Winged helix-like DNA-binding domain superfamily/Winged helix DNA-binding domain"/>
    <property type="match status" value="1"/>
</dbReference>
<dbReference type="InterPro" id="IPR043519">
    <property type="entry name" value="NT_sf"/>
</dbReference>
<dbReference type="AlphaFoldDB" id="A0A6S7AZI8"/>
<evidence type="ECO:0000313" key="2">
    <source>
        <dbReference type="EMBL" id="CAB3742099.1"/>
    </source>
</evidence>
<sequence>MSDKQDALTALFPATLRKKLLTLIFLRPDEEFHAGELARLLDVSRGALARELIDMTAAGVLARARRGNQVLYRANHDAHFFPELRRLIQQLAGAVPALKQAVEAYADDIDIACVFGSMARGDAGPDSDIDLLLVGDRITGRIKAELRVAMTDAGRALDILDLTRAQYAELLDQDSPFIREVLDGPLIMLIGKKDDLKDASVFRASGQSQASAAR</sequence>
<organism evidence="2 3">
    <name type="scientific">Achromobacter deleyi</name>
    <dbReference type="NCBI Taxonomy" id="1353891"/>
    <lineage>
        <taxon>Bacteria</taxon>
        <taxon>Pseudomonadati</taxon>
        <taxon>Pseudomonadota</taxon>
        <taxon>Betaproteobacteria</taxon>
        <taxon>Burkholderiales</taxon>
        <taxon>Alcaligenaceae</taxon>
        <taxon>Achromobacter</taxon>
    </lineage>
</organism>
<dbReference type="InterPro" id="IPR036390">
    <property type="entry name" value="WH_DNA-bd_sf"/>
</dbReference>
<evidence type="ECO:0000259" key="1">
    <source>
        <dbReference type="PROSITE" id="PS50987"/>
    </source>
</evidence>
<dbReference type="RefSeq" id="WP_175196105.1">
    <property type="nucleotide sequence ID" value="NZ_CADIJO010000039.1"/>
</dbReference>
<evidence type="ECO:0000313" key="3">
    <source>
        <dbReference type="Proteomes" id="UP000494111"/>
    </source>
</evidence>
<name>A0A6S7AZI8_9BURK</name>
<dbReference type="InterPro" id="IPR036388">
    <property type="entry name" value="WH-like_DNA-bd_sf"/>
</dbReference>
<dbReference type="InterPro" id="IPR041633">
    <property type="entry name" value="Polbeta"/>
</dbReference>
<dbReference type="Pfam" id="PF18765">
    <property type="entry name" value="Polbeta"/>
    <property type="match status" value="1"/>
</dbReference>
<dbReference type="Gene3D" id="3.30.460.10">
    <property type="entry name" value="Beta Polymerase, domain 2"/>
    <property type="match status" value="1"/>
</dbReference>
<dbReference type="Proteomes" id="UP000494111">
    <property type="component" value="Unassembled WGS sequence"/>
</dbReference>
<dbReference type="GO" id="GO:0003700">
    <property type="term" value="F:DNA-binding transcription factor activity"/>
    <property type="evidence" value="ECO:0007669"/>
    <property type="project" value="InterPro"/>
</dbReference>
<protein>
    <recommendedName>
        <fullName evidence="1">HTH arsR-type domain-containing protein</fullName>
    </recommendedName>
</protein>
<reference evidence="2 3" key="1">
    <citation type="submission" date="2020-04" db="EMBL/GenBank/DDBJ databases">
        <authorList>
            <person name="De Canck E."/>
        </authorList>
    </citation>
    <scope>NUCLEOTIDE SEQUENCE [LARGE SCALE GENOMIC DNA]</scope>
    <source>
        <strain evidence="2 3">LMG 3458</strain>
    </source>
</reference>
<feature type="domain" description="HTH arsR-type" evidence="1">
    <location>
        <begin position="1"/>
        <end position="95"/>
    </location>
</feature>
<accession>A0A6S7AZI8</accession>
<dbReference type="SUPFAM" id="SSF46785">
    <property type="entry name" value="Winged helix' DNA-binding domain"/>
    <property type="match status" value="1"/>
</dbReference>
<dbReference type="InterPro" id="IPR011991">
    <property type="entry name" value="ArsR-like_HTH"/>
</dbReference>
<dbReference type="CDD" id="cd05403">
    <property type="entry name" value="NT_KNTase_like"/>
    <property type="match status" value="1"/>
</dbReference>
<dbReference type="SMART" id="SM00418">
    <property type="entry name" value="HTH_ARSR"/>
    <property type="match status" value="1"/>
</dbReference>